<proteinExistence type="predicted"/>
<accession>A0A1D1WBN0</accession>
<protein>
    <submittedName>
        <fullName evidence="2">Uncharacterized protein</fullName>
    </submittedName>
</protein>
<evidence type="ECO:0000256" key="1">
    <source>
        <dbReference type="SAM" id="MobiDB-lite"/>
    </source>
</evidence>
<evidence type="ECO:0000313" key="3">
    <source>
        <dbReference type="Proteomes" id="UP000186922"/>
    </source>
</evidence>
<dbReference type="AlphaFoldDB" id="A0A1D1WBN0"/>
<name>A0A1D1WBN0_RAMVA</name>
<dbReference type="EMBL" id="BDGG01000020">
    <property type="protein sequence ID" value="GAV09129.1"/>
    <property type="molecule type" value="Genomic_DNA"/>
</dbReference>
<gene>
    <name evidence="2" type="primary">RvY_18723-1</name>
    <name evidence="2" type="synonym">RvY_18723.1</name>
    <name evidence="2" type="ORF">RvY_18723</name>
</gene>
<dbReference type="Proteomes" id="UP000186922">
    <property type="component" value="Unassembled WGS sequence"/>
</dbReference>
<feature type="region of interest" description="Disordered" evidence="1">
    <location>
        <begin position="1"/>
        <end position="20"/>
    </location>
</feature>
<comment type="caution">
    <text evidence="2">The sequence shown here is derived from an EMBL/GenBank/DDBJ whole genome shotgun (WGS) entry which is preliminary data.</text>
</comment>
<sequence length="75" mass="8344">MHESRFYLRGGGQGQISGSRYSTRGVSRQVIVFVVREIYEGVIPARRSQISEPTKMSRLVVMSGNQLLPADCKDG</sequence>
<evidence type="ECO:0000313" key="2">
    <source>
        <dbReference type="EMBL" id="GAV09129.1"/>
    </source>
</evidence>
<reference evidence="2 3" key="1">
    <citation type="journal article" date="2016" name="Nat. Commun.">
        <title>Extremotolerant tardigrade genome and improved radiotolerance of human cultured cells by tardigrade-unique protein.</title>
        <authorList>
            <person name="Hashimoto T."/>
            <person name="Horikawa D.D."/>
            <person name="Saito Y."/>
            <person name="Kuwahara H."/>
            <person name="Kozuka-Hata H."/>
            <person name="Shin-I T."/>
            <person name="Minakuchi Y."/>
            <person name="Ohishi K."/>
            <person name="Motoyama A."/>
            <person name="Aizu T."/>
            <person name="Enomoto A."/>
            <person name="Kondo K."/>
            <person name="Tanaka S."/>
            <person name="Hara Y."/>
            <person name="Koshikawa S."/>
            <person name="Sagara H."/>
            <person name="Miura T."/>
            <person name="Yokobori S."/>
            <person name="Miyagawa K."/>
            <person name="Suzuki Y."/>
            <person name="Kubo T."/>
            <person name="Oyama M."/>
            <person name="Kohara Y."/>
            <person name="Fujiyama A."/>
            <person name="Arakawa K."/>
            <person name="Katayama T."/>
            <person name="Toyoda A."/>
            <person name="Kunieda T."/>
        </authorList>
    </citation>
    <scope>NUCLEOTIDE SEQUENCE [LARGE SCALE GENOMIC DNA]</scope>
    <source>
        <strain evidence="2 3">YOKOZUNA-1</strain>
    </source>
</reference>
<keyword evidence="3" id="KW-1185">Reference proteome</keyword>
<organism evidence="2 3">
    <name type="scientific">Ramazzottius varieornatus</name>
    <name type="common">Water bear</name>
    <name type="synonym">Tardigrade</name>
    <dbReference type="NCBI Taxonomy" id="947166"/>
    <lineage>
        <taxon>Eukaryota</taxon>
        <taxon>Metazoa</taxon>
        <taxon>Ecdysozoa</taxon>
        <taxon>Tardigrada</taxon>
        <taxon>Eutardigrada</taxon>
        <taxon>Parachela</taxon>
        <taxon>Hypsibioidea</taxon>
        <taxon>Ramazzottiidae</taxon>
        <taxon>Ramazzottius</taxon>
    </lineage>
</organism>